<sequence>MLSVHRIKEMISKGEIQLDAPYQREIIWESKKMSELIDSIINNYYIPPLLFVVREIRGESVRIVIDGKQRLTSARRFLKNLLPYVDSSSGKPVEKYYIERLDQDADDEEERKLREKISKPEHFISREEFDTFNQFHFVCIEYLDITEDDEFEIFSRVQLGVAITSAEKLKATNSRVAEKCRLLADQYHEISTVLQRKGHAALFQLIAHLMLTIKNGTEMFASGKALQEFVQSNETPSRQLCKKTEEALDVIKNIATTDEYKSVMINPNMHVSSKNSVKAIEFILFGIYISLVQRKRLTKEYAKDFADLRKHLIDTREGRAYLSKEAFLEAMRWVNNRLEKENLVAARVMVHTVLEDDNDEYDELKEEDITIIPNPNSYTNHHVPVVTTPTVQKPPTKRRRDSRSGGGIAVAKRGGKMPTGVARQRAL</sequence>
<dbReference type="InterPro" id="IPR004919">
    <property type="entry name" value="GmrSD_N"/>
</dbReference>
<feature type="compositionally biased region" description="Low complexity" evidence="1">
    <location>
        <begin position="383"/>
        <end position="394"/>
    </location>
</feature>
<evidence type="ECO:0000256" key="1">
    <source>
        <dbReference type="SAM" id="MobiDB-lite"/>
    </source>
</evidence>
<evidence type="ECO:0000313" key="3">
    <source>
        <dbReference type="EMBL" id="EPB83227.1"/>
    </source>
</evidence>
<accession>S2J506</accession>
<organism evidence="3 4">
    <name type="scientific">Mucor circinelloides f. circinelloides (strain 1006PhL)</name>
    <name type="common">Mucormycosis agent</name>
    <name type="synonym">Calyptromyces circinelloides</name>
    <dbReference type="NCBI Taxonomy" id="1220926"/>
    <lineage>
        <taxon>Eukaryota</taxon>
        <taxon>Fungi</taxon>
        <taxon>Fungi incertae sedis</taxon>
        <taxon>Mucoromycota</taxon>
        <taxon>Mucoromycotina</taxon>
        <taxon>Mucoromycetes</taxon>
        <taxon>Mucorales</taxon>
        <taxon>Mucorineae</taxon>
        <taxon>Mucoraceae</taxon>
        <taxon>Mucor</taxon>
    </lineage>
</organism>
<dbReference type="AlphaFoldDB" id="S2J506"/>
<evidence type="ECO:0000259" key="2">
    <source>
        <dbReference type="Pfam" id="PF03235"/>
    </source>
</evidence>
<dbReference type="EMBL" id="KE124079">
    <property type="protein sequence ID" value="EPB83227.1"/>
    <property type="molecule type" value="Genomic_DNA"/>
</dbReference>
<dbReference type="OrthoDB" id="5419821at2759"/>
<proteinExistence type="predicted"/>
<dbReference type="OMA" id="VHRIKEM"/>
<reference evidence="4" key="1">
    <citation type="submission" date="2013-05" db="EMBL/GenBank/DDBJ databases">
        <title>The Genome sequence of Mucor circinelloides f. circinelloides 1006PhL.</title>
        <authorList>
            <consortium name="The Broad Institute Genomics Platform"/>
            <person name="Cuomo C."/>
            <person name="Earl A."/>
            <person name="Findley K."/>
            <person name="Lee S.C."/>
            <person name="Walker B."/>
            <person name="Young S."/>
            <person name="Zeng Q."/>
            <person name="Gargeya S."/>
            <person name="Fitzgerald M."/>
            <person name="Haas B."/>
            <person name="Abouelleil A."/>
            <person name="Allen A.W."/>
            <person name="Alvarado L."/>
            <person name="Arachchi H.M."/>
            <person name="Berlin A.M."/>
            <person name="Chapman S.B."/>
            <person name="Gainer-Dewar J."/>
            <person name="Goldberg J."/>
            <person name="Griggs A."/>
            <person name="Gujja S."/>
            <person name="Hansen M."/>
            <person name="Howarth C."/>
            <person name="Imamovic A."/>
            <person name="Ireland A."/>
            <person name="Larimer J."/>
            <person name="McCowan C."/>
            <person name="Murphy C."/>
            <person name="Pearson M."/>
            <person name="Poon T.W."/>
            <person name="Priest M."/>
            <person name="Roberts A."/>
            <person name="Saif S."/>
            <person name="Shea T."/>
            <person name="Sisk P."/>
            <person name="Sykes S."/>
            <person name="Wortman J."/>
            <person name="Nusbaum C."/>
            <person name="Birren B."/>
        </authorList>
    </citation>
    <scope>NUCLEOTIDE SEQUENCE [LARGE SCALE GENOMIC DNA]</scope>
    <source>
        <strain evidence="4">1006PhL</strain>
    </source>
</reference>
<protein>
    <recommendedName>
        <fullName evidence="2">GmrSD restriction endonucleases N-terminal domain-containing protein</fullName>
    </recommendedName>
</protein>
<dbReference type="eggNOG" id="ENOG502S229">
    <property type="taxonomic scope" value="Eukaryota"/>
</dbReference>
<dbReference type="STRING" id="1220926.S2J506"/>
<feature type="region of interest" description="Disordered" evidence="1">
    <location>
        <begin position="375"/>
        <end position="427"/>
    </location>
</feature>
<dbReference type="PANTHER" id="PTHR39639">
    <property type="entry name" value="CHROMOSOME 16, WHOLE GENOME SHOTGUN SEQUENCE"/>
    <property type="match status" value="1"/>
</dbReference>
<name>S2J506_MUCC1</name>
<keyword evidence="4" id="KW-1185">Reference proteome</keyword>
<dbReference type="Proteomes" id="UP000014254">
    <property type="component" value="Unassembled WGS sequence"/>
</dbReference>
<dbReference type="Pfam" id="PF03235">
    <property type="entry name" value="GmrSD_N"/>
    <property type="match status" value="1"/>
</dbReference>
<feature type="domain" description="GmrSD restriction endonucleases N-terminal" evidence="2">
    <location>
        <begin position="7"/>
        <end position="171"/>
    </location>
</feature>
<evidence type="ECO:0000313" key="4">
    <source>
        <dbReference type="Proteomes" id="UP000014254"/>
    </source>
</evidence>
<gene>
    <name evidence="3" type="ORF">HMPREF1544_10023</name>
</gene>
<dbReference type="PANTHER" id="PTHR39639:SF1">
    <property type="entry name" value="DUF262 DOMAIN-CONTAINING PROTEIN"/>
    <property type="match status" value="1"/>
</dbReference>
<dbReference type="InParanoid" id="S2J506"/>
<dbReference type="VEuPathDB" id="FungiDB:HMPREF1544_10023"/>